<accession>A0A0E0P1H5</accession>
<proteinExistence type="predicted"/>
<dbReference type="HOGENOM" id="CLU_1663600_0_0_1"/>
<name>A0A0E0P1H5_ORYRU</name>
<reference evidence="1" key="2">
    <citation type="submission" date="2015-06" db="UniProtKB">
        <authorList>
            <consortium name="EnsemblPlants"/>
        </authorList>
    </citation>
    <scope>IDENTIFICATION</scope>
</reference>
<dbReference type="EnsemblPlants" id="ORUFI03G36080.1">
    <property type="protein sequence ID" value="ORUFI03G36080.1"/>
    <property type="gene ID" value="ORUFI03G36080"/>
</dbReference>
<dbReference type="Gramene" id="ORUFI03G36080.1">
    <property type="protein sequence ID" value="ORUFI03G36080.1"/>
    <property type="gene ID" value="ORUFI03G36080"/>
</dbReference>
<evidence type="ECO:0008006" key="3">
    <source>
        <dbReference type="Google" id="ProtNLM"/>
    </source>
</evidence>
<evidence type="ECO:0000313" key="2">
    <source>
        <dbReference type="Proteomes" id="UP000008022"/>
    </source>
</evidence>
<reference evidence="2" key="1">
    <citation type="submission" date="2013-06" db="EMBL/GenBank/DDBJ databases">
        <authorList>
            <person name="Zhao Q."/>
        </authorList>
    </citation>
    <scope>NUCLEOTIDE SEQUENCE</scope>
    <source>
        <strain evidence="2">cv. W1943</strain>
    </source>
</reference>
<dbReference type="Proteomes" id="UP000008022">
    <property type="component" value="Unassembled WGS sequence"/>
</dbReference>
<evidence type="ECO:0000313" key="1">
    <source>
        <dbReference type="EnsemblPlants" id="ORUFI03G36080.1"/>
    </source>
</evidence>
<sequence length="159" mass="18150">MEWTLDMDTLQWTKGEELRFGTLWELDDFKKDGLPKTEPVMEEGDGGDLYSILSRPIIRWEDPAVHHVCRFNMTSKRLVSNPLSWRPDKIVPSDGFGQSAILGRDGVSIGSEEVDENMQREISRKQMVWCGSQAADLRDQSQHLVPVVHGQGNRKLNEN</sequence>
<protein>
    <recommendedName>
        <fullName evidence="3">DUF1618 domain-containing protein</fullName>
    </recommendedName>
</protein>
<organism evidence="1 2">
    <name type="scientific">Oryza rufipogon</name>
    <name type="common">Brownbeard rice</name>
    <name type="synonym">Asian wild rice</name>
    <dbReference type="NCBI Taxonomy" id="4529"/>
    <lineage>
        <taxon>Eukaryota</taxon>
        <taxon>Viridiplantae</taxon>
        <taxon>Streptophyta</taxon>
        <taxon>Embryophyta</taxon>
        <taxon>Tracheophyta</taxon>
        <taxon>Spermatophyta</taxon>
        <taxon>Magnoliopsida</taxon>
        <taxon>Liliopsida</taxon>
        <taxon>Poales</taxon>
        <taxon>Poaceae</taxon>
        <taxon>BOP clade</taxon>
        <taxon>Oryzoideae</taxon>
        <taxon>Oryzeae</taxon>
        <taxon>Oryzinae</taxon>
        <taxon>Oryza</taxon>
    </lineage>
</organism>
<keyword evidence="2" id="KW-1185">Reference proteome</keyword>
<dbReference type="AlphaFoldDB" id="A0A0E0P1H5"/>
<dbReference type="STRING" id="4529.A0A0E0P1H5"/>